<keyword evidence="2" id="KW-1185">Reference proteome</keyword>
<name>A0A8K0L287_9PEZI</name>
<proteinExistence type="predicted"/>
<sequence>MPSSSRSRIDIEQKPTAPYVSHLSAIHGRVSLIPPSGETTPRPHWRLNFALSRSGDGAPMDCVGFQRIETATTPFPPPIEYRNRQANVYVKIYGDGRVVVGAMRLLADGGSFSAFGLTRVRTTQHDTISMLRSGEIVSRIPAPLQRWFRATGRGRDETSGEFVGRVFRDIRGDEDIWEMI</sequence>
<dbReference type="Proteomes" id="UP000809789">
    <property type="component" value="Unassembled WGS sequence"/>
</dbReference>
<dbReference type="EMBL" id="JAESVG020000006">
    <property type="protein sequence ID" value="KAG8626331.1"/>
    <property type="molecule type" value="Genomic_DNA"/>
</dbReference>
<protein>
    <submittedName>
        <fullName evidence="1">Uncharacterized protein</fullName>
    </submittedName>
</protein>
<gene>
    <name evidence="1" type="ORF">KVT40_005276</name>
</gene>
<evidence type="ECO:0000313" key="1">
    <source>
        <dbReference type="EMBL" id="KAG8626331.1"/>
    </source>
</evidence>
<comment type="caution">
    <text evidence="1">The sequence shown here is derived from an EMBL/GenBank/DDBJ whole genome shotgun (WGS) entry which is preliminary data.</text>
</comment>
<organism evidence="1 2">
    <name type="scientific">Elsinoe batatas</name>
    <dbReference type="NCBI Taxonomy" id="2601811"/>
    <lineage>
        <taxon>Eukaryota</taxon>
        <taxon>Fungi</taxon>
        <taxon>Dikarya</taxon>
        <taxon>Ascomycota</taxon>
        <taxon>Pezizomycotina</taxon>
        <taxon>Dothideomycetes</taxon>
        <taxon>Dothideomycetidae</taxon>
        <taxon>Myriangiales</taxon>
        <taxon>Elsinoaceae</taxon>
        <taxon>Elsinoe</taxon>
    </lineage>
</organism>
<dbReference type="AlphaFoldDB" id="A0A8K0L287"/>
<reference evidence="1" key="1">
    <citation type="submission" date="2021-07" db="EMBL/GenBank/DDBJ databases">
        <title>Elsinoe batatas strain:CRI-CJ2 Genome sequencing and assembly.</title>
        <authorList>
            <person name="Huang L."/>
        </authorList>
    </citation>
    <scope>NUCLEOTIDE SEQUENCE</scope>
    <source>
        <strain evidence="1">CRI-CJ2</strain>
    </source>
</reference>
<evidence type="ECO:0000313" key="2">
    <source>
        <dbReference type="Proteomes" id="UP000809789"/>
    </source>
</evidence>
<dbReference type="OrthoDB" id="10283087at2759"/>
<accession>A0A8K0L287</accession>